<dbReference type="RefSeq" id="WP_311425108.1">
    <property type="nucleotide sequence ID" value="NZ_JAVREH010000062.1"/>
</dbReference>
<protein>
    <recommendedName>
        <fullName evidence="4">Lactonase family protein</fullName>
    </recommendedName>
</protein>
<evidence type="ECO:0000256" key="1">
    <source>
        <dbReference type="SAM" id="SignalP"/>
    </source>
</evidence>
<dbReference type="InterPro" id="IPR050282">
    <property type="entry name" value="Cycloisomerase_2"/>
</dbReference>
<comment type="caution">
    <text evidence="2">The sequence shown here is derived from an EMBL/GenBank/DDBJ whole genome shotgun (WGS) entry which is preliminary data.</text>
</comment>
<gene>
    <name evidence="2" type="ORF">RM423_21555</name>
</gene>
<organism evidence="2 3">
    <name type="scientific">Jatrophihabitans lederbergiae</name>
    <dbReference type="NCBI Taxonomy" id="3075547"/>
    <lineage>
        <taxon>Bacteria</taxon>
        <taxon>Bacillati</taxon>
        <taxon>Actinomycetota</taxon>
        <taxon>Actinomycetes</taxon>
        <taxon>Jatrophihabitantales</taxon>
        <taxon>Jatrophihabitantaceae</taxon>
        <taxon>Jatrophihabitans</taxon>
    </lineage>
</organism>
<evidence type="ECO:0000313" key="3">
    <source>
        <dbReference type="Proteomes" id="UP001183176"/>
    </source>
</evidence>
<reference evidence="3" key="1">
    <citation type="submission" date="2023-07" db="EMBL/GenBank/DDBJ databases">
        <title>30 novel species of actinomycetes from the DSMZ collection.</title>
        <authorList>
            <person name="Nouioui I."/>
        </authorList>
    </citation>
    <scope>NUCLEOTIDE SEQUENCE [LARGE SCALE GENOMIC DNA]</scope>
    <source>
        <strain evidence="3">DSM 44399</strain>
    </source>
</reference>
<evidence type="ECO:0000313" key="2">
    <source>
        <dbReference type="EMBL" id="MDT0263965.1"/>
    </source>
</evidence>
<dbReference type="SUPFAM" id="SSF75011">
    <property type="entry name" value="3-carboxy-cis,cis-mucoante lactonizing enzyme"/>
    <property type="match status" value="1"/>
</dbReference>
<dbReference type="Proteomes" id="UP001183176">
    <property type="component" value="Unassembled WGS sequence"/>
</dbReference>
<dbReference type="PANTHER" id="PTHR30344:SF1">
    <property type="entry name" value="6-PHOSPHOGLUCONOLACTONASE"/>
    <property type="match status" value="1"/>
</dbReference>
<keyword evidence="1" id="KW-0732">Signal</keyword>
<dbReference type="PANTHER" id="PTHR30344">
    <property type="entry name" value="6-PHOSPHOGLUCONOLACTONASE-RELATED"/>
    <property type="match status" value="1"/>
</dbReference>
<feature type="chain" id="PRO_5046235702" description="Lactonase family protein" evidence="1">
    <location>
        <begin position="28"/>
        <end position="358"/>
    </location>
</feature>
<accession>A0ABU2JG43</accession>
<feature type="signal peptide" evidence="1">
    <location>
        <begin position="1"/>
        <end position="27"/>
    </location>
</feature>
<dbReference type="Gene3D" id="2.130.10.10">
    <property type="entry name" value="YVTN repeat-like/Quinoprotein amine dehydrogenase"/>
    <property type="match status" value="2"/>
</dbReference>
<proteinExistence type="predicted"/>
<name>A0ABU2JG43_9ACTN</name>
<keyword evidence="3" id="KW-1185">Reference proteome</keyword>
<sequence>MRALPSIIGFAGLSAAACLSFAGPASASPSHADGAVFVQTQNSAGNRIVAYDRNADGGLTPAGSTATGGNGATLTGAVVDKTASQGALVADRRHRELYAVNAGSNTVSVLRVHGDDLKLRQVIDSGGAFPVSVTVHDDIVYVLNARDGGSIQGYLNIGGKLHKVDAWHRTLGLDASATPEFIVTTKANTNAILSFGVGRFGDLSATPTVRTEPGAVPFAISYDTSGHLVVADAGINAVSTYSIGADSTLTPLSVTPTGQAATCWVTSSGDLLIASNAGSGTVTALKASNDGHTTILADTAVDKGTVDAAFSPNGQALYVQGGATGTVSAFAVSPNGGLTATGVVTVPGAVAGEGIVVY</sequence>
<dbReference type="PROSITE" id="PS51257">
    <property type="entry name" value="PROKAR_LIPOPROTEIN"/>
    <property type="match status" value="1"/>
</dbReference>
<dbReference type="EMBL" id="JAVREH010000062">
    <property type="protein sequence ID" value="MDT0263965.1"/>
    <property type="molecule type" value="Genomic_DNA"/>
</dbReference>
<dbReference type="InterPro" id="IPR015943">
    <property type="entry name" value="WD40/YVTN_repeat-like_dom_sf"/>
</dbReference>
<evidence type="ECO:0008006" key="4">
    <source>
        <dbReference type="Google" id="ProtNLM"/>
    </source>
</evidence>